<dbReference type="InterPro" id="IPR006680">
    <property type="entry name" value="Amidohydro-rel"/>
</dbReference>
<evidence type="ECO:0000259" key="2">
    <source>
        <dbReference type="Pfam" id="PF01979"/>
    </source>
</evidence>
<feature type="domain" description="Amidohydrolase-related" evidence="2">
    <location>
        <begin position="836"/>
        <end position="928"/>
    </location>
</feature>
<evidence type="ECO:0000313" key="3">
    <source>
        <dbReference type="EMBL" id="MCW4452001.1"/>
    </source>
</evidence>
<dbReference type="Pfam" id="PF01979">
    <property type="entry name" value="Amidohydro_1"/>
    <property type="match status" value="1"/>
</dbReference>
<comment type="caution">
    <text evidence="3">The sequence shown here is derived from an EMBL/GenBank/DDBJ whole genome shotgun (WGS) entry which is preliminary data.</text>
</comment>
<proteinExistence type="predicted"/>
<gene>
    <name evidence="3" type="ORF">OK344_07235</name>
</gene>
<accession>A0ABT3JND5</accession>
<keyword evidence="1" id="KW-0732">Signal</keyword>
<dbReference type="Proteomes" id="UP001209107">
    <property type="component" value="Unassembled WGS sequence"/>
</dbReference>
<dbReference type="InterPro" id="IPR032466">
    <property type="entry name" value="Metal_Hydrolase"/>
</dbReference>
<dbReference type="SUPFAM" id="SSF51338">
    <property type="entry name" value="Composite domain of metallo-dependent hydrolases"/>
    <property type="match status" value="2"/>
</dbReference>
<evidence type="ECO:0000313" key="4">
    <source>
        <dbReference type="Proteomes" id="UP001209107"/>
    </source>
</evidence>
<keyword evidence="4" id="KW-1185">Reference proteome</keyword>
<evidence type="ECO:0000256" key="1">
    <source>
        <dbReference type="SAM" id="SignalP"/>
    </source>
</evidence>
<feature type="signal peptide" evidence="1">
    <location>
        <begin position="1"/>
        <end position="21"/>
    </location>
</feature>
<dbReference type="InterPro" id="IPR051781">
    <property type="entry name" value="Metallo-dep_Hydrolase"/>
</dbReference>
<dbReference type="InterPro" id="IPR011059">
    <property type="entry name" value="Metal-dep_hydrolase_composite"/>
</dbReference>
<dbReference type="RefSeq" id="WP_265144169.1">
    <property type="nucleotide sequence ID" value="NZ_JAPCHZ010000004.1"/>
</dbReference>
<dbReference type="SUPFAM" id="SSF51556">
    <property type="entry name" value="Metallo-dependent hydrolases"/>
    <property type="match status" value="1"/>
</dbReference>
<organism evidence="3 4">
    <name type="scientific">Kaistella yananensis</name>
    <dbReference type="NCBI Taxonomy" id="2989820"/>
    <lineage>
        <taxon>Bacteria</taxon>
        <taxon>Pseudomonadati</taxon>
        <taxon>Bacteroidota</taxon>
        <taxon>Flavobacteriia</taxon>
        <taxon>Flavobacteriales</taxon>
        <taxon>Weeksellaceae</taxon>
        <taxon>Chryseobacterium group</taxon>
        <taxon>Kaistella</taxon>
    </lineage>
</organism>
<feature type="chain" id="PRO_5046389205" evidence="1">
    <location>
        <begin position="22"/>
        <end position="992"/>
    </location>
</feature>
<sequence>MLKKLLSVVSVGIMVSGSAQVGFWPNDTKGKDRSVYAVKNITLYQDYRTKVDNAVLVFQEGKIVASGKVSIPKNAVVIDGRGAFVYPSFIDPYANIGVEKAKRNDYNPGSTYLPTDATSAAYNDAIKADTRAVSSFTNQSKDFQDYLKQGFGAALSFNEDGIVRGSAVLITLGEGLSSEKVIKEDAGLMLSFSKGSSRQAYPSSLVGSVALLRQLYLDADWYAKSGYLENKNTNLEAFNRYRKLPTIIETSEKWDVLRADAIGDEAATQFVFVGSGTEYQRAKEMKATNGTFILPLEYPKPFQSQDLMNVEDLDVADLKHWELAPYNAVYLAKEKVPFALTMSRLKDKNAFLDRIRDLHKKGLSKEEILQSLTEKPAQILQVSSLGNLNKGSMANFIIVSNDLFTKESVIYENWVSGKQNIITRMPDTDVRGDYQVQLNNQTYDLKIKGKITKPEAEIIQNDKKGKAKLAVADYKMALELKLPNDTVQNYRLMLPMTDYKNRTTVATDKDGRSIPVTIRFVKAFEPEAKKEEKAKKDEPGKIWYPFSAFGAEALPTQQDYLIKNATVWTNSAKGIIKNADVKVSKGKIVQVGTGLSSGNTTVIDGSNLHLTSGIIDEHTHIGLARGVNEAGTNNSGEVRMSDAIDPDDVNFYRQLAGGVTAAQQLHGSANPVGGQSSMVKFKWGEDPKDMLFPGAKPYIKFALGENVKQSNWGNNPNRFPQSRGGVEQAFDFWFTRALEYEKEKSTNKNFRKDLRLETMLEILKSNRFITCHSYVQSEINMLMDVADRFDFRVQTFTHILEGYKVADKMKKHGANASTFSDWWAYKEEVREAIPYNAALLLQAGVNVAINSDDAEMARRLNQEAGKAVKYGNVPQEEAWKMVTLNPAKMLQIDHRVGSIEPGKDADLVLWTDNPLSIYATVDKTFVDGILYFDAAQQQRKDQMVKDEKNRIIQKMLFSEDAGKGNTQSAEKKQRVLYHCDTLEGEEHESHSH</sequence>
<name>A0ABT3JND5_9FLAO</name>
<dbReference type="Gene3D" id="3.20.20.140">
    <property type="entry name" value="Metal-dependent hydrolases"/>
    <property type="match status" value="2"/>
</dbReference>
<dbReference type="PANTHER" id="PTHR43135:SF3">
    <property type="entry name" value="ALPHA-D-RIBOSE 1-METHYLPHOSPHONATE 5-TRIPHOSPHATE DIPHOSPHATASE"/>
    <property type="match status" value="1"/>
</dbReference>
<dbReference type="EMBL" id="JAPCHZ010000004">
    <property type="protein sequence ID" value="MCW4452001.1"/>
    <property type="molecule type" value="Genomic_DNA"/>
</dbReference>
<reference evidence="3 4" key="1">
    <citation type="submission" date="2022-10" db="EMBL/GenBank/DDBJ databases">
        <title>Kaistella sp. BT-6-1-3.</title>
        <authorList>
            <person name="Ai J."/>
            <person name="Deng Z."/>
        </authorList>
    </citation>
    <scope>NUCLEOTIDE SEQUENCE [LARGE SCALE GENOMIC DNA]</scope>
    <source>
        <strain evidence="3 4">BT6-1-3</strain>
    </source>
</reference>
<dbReference type="PANTHER" id="PTHR43135">
    <property type="entry name" value="ALPHA-D-RIBOSE 1-METHYLPHOSPHONATE 5-TRIPHOSPHATE DIPHOSPHATASE"/>
    <property type="match status" value="1"/>
</dbReference>
<protein>
    <submittedName>
        <fullName evidence="3">Amidohydrolase family protein</fullName>
    </submittedName>
</protein>